<accession>M0CBE3</accession>
<proteinExistence type="predicted"/>
<dbReference type="Proteomes" id="UP000011626">
    <property type="component" value="Unassembled WGS sequence"/>
</dbReference>
<sequence length="231" mass="25667">MVRSLRDHVLEPLSTATEIVDREHAEVEAERRAFARFGDRVAGIETETPSASEPGQRQMLVDTPSNRTERLRSAFRESVMSVDHYEERYGESLVEHVAAELTADVAAGFRRNSGAAFTEFYKSTLTSAVANAVDGRERLCDQLDGERSSLEASRRALDDLVENCGGPWSETATVGIEPELDEIAQQRQALVQRRDPVSGTDGHDLCDYVYGNADWTYPVLTAITRFRTAVV</sequence>
<dbReference type="Pfam" id="PF23921">
    <property type="entry name" value="DUF7260"/>
    <property type="match status" value="1"/>
</dbReference>
<dbReference type="InterPro" id="IPR055684">
    <property type="entry name" value="DUF7260"/>
</dbReference>
<protein>
    <recommendedName>
        <fullName evidence="1">DUF7260 domain-containing protein</fullName>
    </recommendedName>
</protein>
<evidence type="ECO:0000313" key="2">
    <source>
        <dbReference type="EMBL" id="ELZ19953.1"/>
    </source>
</evidence>
<evidence type="ECO:0000313" key="3">
    <source>
        <dbReference type="Proteomes" id="UP000011626"/>
    </source>
</evidence>
<evidence type="ECO:0000259" key="1">
    <source>
        <dbReference type="Pfam" id="PF23921"/>
    </source>
</evidence>
<gene>
    <name evidence="2" type="ORF">C475_21684</name>
</gene>
<dbReference type="STRING" id="797114.C475_21684"/>
<dbReference type="AlphaFoldDB" id="M0CBE3"/>
<dbReference type="EMBL" id="AOIU01000048">
    <property type="protein sequence ID" value="ELZ19953.1"/>
    <property type="molecule type" value="Genomic_DNA"/>
</dbReference>
<name>M0CBE3_9EURY</name>
<comment type="caution">
    <text evidence="2">The sequence shown here is derived from an EMBL/GenBank/DDBJ whole genome shotgun (WGS) entry which is preliminary data.</text>
</comment>
<dbReference type="PATRIC" id="fig|797114.5.peg.4374"/>
<keyword evidence="3" id="KW-1185">Reference proteome</keyword>
<organism evidence="2 3">
    <name type="scientific">Halosimplex carlsbadense 2-9-1</name>
    <dbReference type="NCBI Taxonomy" id="797114"/>
    <lineage>
        <taxon>Archaea</taxon>
        <taxon>Methanobacteriati</taxon>
        <taxon>Methanobacteriota</taxon>
        <taxon>Stenosarchaea group</taxon>
        <taxon>Halobacteria</taxon>
        <taxon>Halobacteriales</taxon>
        <taxon>Haloarculaceae</taxon>
        <taxon>Halosimplex</taxon>
    </lineage>
</organism>
<dbReference type="eggNOG" id="arCOG06167">
    <property type="taxonomic scope" value="Archaea"/>
</dbReference>
<feature type="domain" description="DUF7260" evidence="1">
    <location>
        <begin position="12"/>
        <end position="228"/>
    </location>
</feature>
<reference evidence="2 3" key="1">
    <citation type="journal article" date="2014" name="PLoS Genet.">
        <title>Phylogenetically driven sequencing of extremely halophilic archaea reveals strategies for static and dynamic osmo-response.</title>
        <authorList>
            <person name="Becker E.A."/>
            <person name="Seitzer P.M."/>
            <person name="Tritt A."/>
            <person name="Larsen D."/>
            <person name="Krusor M."/>
            <person name="Yao A.I."/>
            <person name="Wu D."/>
            <person name="Madern D."/>
            <person name="Eisen J.A."/>
            <person name="Darling A.E."/>
            <person name="Facciotti M.T."/>
        </authorList>
    </citation>
    <scope>NUCLEOTIDE SEQUENCE [LARGE SCALE GENOMIC DNA]</scope>
    <source>
        <strain evidence="2 3">2-9-1</strain>
    </source>
</reference>